<evidence type="ECO:0008006" key="4">
    <source>
        <dbReference type="Google" id="ProtNLM"/>
    </source>
</evidence>
<comment type="caution">
    <text evidence="2">The sequence shown here is derived from an EMBL/GenBank/DDBJ whole genome shotgun (WGS) entry which is preliminary data.</text>
</comment>
<feature type="coiled-coil region" evidence="1">
    <location>
        <begin position="200"/>
        <end position="234"/>
    </location>
</feature>
<dbReference type="OrthoDB" id="3026155at2759"/>
<keyword evidence="3" id="KW-1185">Reference proteome</keyword>
<reference evidence="2 3" key="1">
    <citation type="journal article" date="2018" name="Evol. Lett.">
        <title>Horizontal gene cluster transfer increased hallucinogenic mushroom diversity.</title>
        <authorList>
            <person name="Reynolds H.T."/>
            <person name="Vijayakumar V."/>
            <person name="Gluck-Thaler E."/>
            <person name="Korotkin H.B."/>
            <person name="Matheny P.B."/>
            <person name="Slot J.C."/>
        </authorList>
    </citation>
    <scope>NUCLEOTIDE SEQUENCE [LARGE SCALE GENOMIC DNA]</scope>
    <source>
        <strain evidence="2 3">2629</strain>
    </source>
</reference>
<evidence type="ECO:0000313" key="2">
    <source>
        <dbReference type="EMBL" id="PPQ72186.1"/>
    </source>
</evidence>
<keyword evidence="1" id="KW-0175">Coiled coil</keyword>
<proteinExistence type="predicted"/>
<feature type="coiled-coil region" evidence="1">
    <location>
        <begin position="146"/>
        <end position="173"/>
    </location>
</feature>
<accession>A0A409W109</accession>
<evidence type="ECO:0000313" key="3">
    <source>
        <dbReference type="Proteomes" id="UP000284842"/>
    </source>
</evidence>
<sequence>MISTLNATEYKAALAKIEDYLHRDEFIKYLSAQLADPNVRAQAANALADDASQLASSTITAYRLFEQADSKFASNVIDKLDWVEENFEEAKRLVKQFLERSDAPLLQSESSIVSQRFTDEGRLVKTFDDDFSAFVSKMRDENRAAQIRLEGNIAELNAEIEKYNSAAEQIKRALIEIAGIPWWLTWMISEILGLLGFTTADEARRALDSNYAEQERLNERKRQVQKEIQEKQQMDYDLAIANNALAGVKDNITKILGDLHSFSTLWINNHHDIEAILERMNYAEDSATKRSLISRLKLLGTSIESLDAGMRLYVNIVEASGLF</sequence>
<protein>
    <recommendedName>
        <fullName evidence="4">Alpha-xenorhabdolysin family binary toxin subunit A</fullName>
    </recommendedName>
</protein>
<dbReference type="SUPFAM" id="SSF58100">
    <property type="entry name" value="Bacterial hemolysins"/>
    <property type="match status" value="1"/>
</dbReference>
<dbReference type="EMBL" id="NHTK01005882">
    <property type="protein sequence ID" value="PPQ72186.1"/>
    <property type="molecule type" value="Genomic_DNA"/>
</dbReference>
<evidence type="ECO:0000256" key="1">
    <source>
        <dbReference type="SAM" id="Coils"/>
    </source>
</evidence>
<dbReference type="Proteomes" id="UP000284842">
    <property type="component" value="Unassembled WGS sequence"/>
</dbReference>
<name>A0A409W109_9AGAR</name>
<gene>
    <name evidence="2" type="ORF">CVT24_002398</name>
</gene>
<dbReference type="Gene3D" id="1.20.1170.10">
    <property type="match status" value="1"/>
</dbReference>
<organism evidence="2 3">
    <name type="scientific">Panaeolus cyanescens</name>
    <dbReference type="NCBI Taxonomy" id="181874"/>
    <lineage>
        <taxon>Eukaryota</taxon>
        <taxon>Fungi</taxon>
        <taxon>Dikarya</taxon>
        <taxon>Basidiomycota</taxon>
        <taxon>Agaricomycotina</taxon>
        <taxon>Agaricomycetes</taxon>
        <taxon>Agaricomycetidae</taxon>
        <taxon>Agaricales</taxon>
        <taxon>Agaricineae</taxon>
        <taxon>Galeropsidaceae</taxon>
        <taxon>Panaeolus</taxon>
    </lineage>
</organism>
<dbReference type="InParanoid" id="A0A409W109"/>
<dbReference type="AlphaFoldDB" id="A0A409W109"/>